<protein>
    <recommendedName>
        <fullName evidence="3">HIRAN domain-containing protein</fullName>
    </recommendedName>
</protein>
<evidence type="ECO:0000256" key="1">
    <source>
        <dbReference type="ARBA" id="ARBA00022723"/>
    </source>
</evidence>
<name>A0A3B0UNT9_9ZZZZ</name>
<dbReference type="Gene3D" id="3.30.70.2330">
    <property type="match status" value="1"/>
</dbReference>
<dbReference type="GO" id="GO:0016818">
    <property type="term" value="F:hydrolase activity, acting on acid anhydrides, in phosphorus-containing anhydrides"/>
    <property type="evidence" value="ECO:0007669"/>
    <property type="project" value="InterPro"/>
</dbReference>
<dbReference type="AlphaFoldDB" id="A0A3B0UNT9"/>
<gene>
    <name evidence="4" type="ORF">MNBD_BACTEROID07-1543</name>
</gene>
<feature type="domain" description="HIRAN" evidence="3">
    <location>
        <begin position="7"/>
        <end position="105"/>
    </location>
</feature>
<keyword evidence="1" id="KW-0479">Metal-binding</keyword>
<dbReference type="GO" id="GO:0008270">
    <property type="term" value="F:zinc ion binding"/>
    <property type="evidence" value="ECO:0007669"/>
    <property type="project" value="InterPro"/>
</dbReference>
<dbReference type="Pfam" id="PF08797">
    <property type="entry name" value="HIRAN"/>
    <property type="match status" value="1"/>
</dbReference>
<accession>A0A3B0UNT9</accession>
<feature type="non-terminal residue" evidence="4">
    <location>
        <position position="1"/>
    </location>
</feature>
<keyword evidence="2" id="KW-0378">Hydrolase</keyword>
<organism evidence="4">
    <name type="scientific">hydrothermal vent metagenome</name>
    <dbReference type="NCBI Taxonomy" id="652676"/>
    <lineage>
        <taxon>unclassified sequences</taxon>
        <taxon>metagenomes</taxon>
        <taxon>ecological metagenomes</taxon>
    </lineage>
</organism>
<evidence type="ECO:0000313" key="4">
    <source>
        <dbReference type="EMBL" id="VAW28092.1"/>
    </source>
</evidence>
<evidence type="ECO:0000256" key="2">
    <source>
        <dbReference type="ARBA" id="ARBA00022801"/>
    </source>
</evidence>
<dbReference type="SMART" id="SM00910">
    <property type="entry name" value="HIRAN"/>
    <property type="match status" value="1"/>
</dbReference>
<dbReference type="InterPro" id="IPR014905">
    <property type="entry name" value="HIRAN"/>
</dbReference>
<sequence>EGQKKPVLLEHFYIAGYNYYDGDKVENQLNYNDRLTIKRENNNLHDGKAISLWHNRHKLGYVPRHKNSTLAKLLDQQIEIKAVINQIFPEASPWNRIFVDIVTYKLR</sequence>
<dbReference type="EMBL" id="UOET01000192">
    <property type="protein sequence ID" value="VAW28092.1"/>
    <property type="molecule type" value="Genomic_DNA"/>
</dbReference>
<proteinExistence type="predicted"/>
<dbReference type="GO" id="GO:0003676">
    <property type="term" value="F:nucleic acid binding"/>
    <property type="evidence" value="ECO:0007669"/>
    <property type="project" value="InterPro"/>
</dbReference>
<evidence type="ECO:0000259" key="3">
    <source>
        <dbReference type="SMART" id="SM00910"/>
    </source>
</evidence>
<reference evidence="4" key="1">
    <citation type="submission" date="2018-06" db="EMBL/GenBank/DDBJ databases">
        <authorList>
            <person name="Zhirakovskaya E."/>
        </authorList>
    </citation>
    <scope>NUCLEOTIDE SEQUENCE</scope>
</reference>